<reference evidence="9 10" key="1">
    <citation type="journal article" date="2019" name="Biochem. Eng. J.">
        <title>Metabolic engineering of the marine bacteria Neptunomonas concharum for the production of acetoin and meso-2,3-butanediol from acetate.</title>
        <authorList>
            <person name="Li W."/>
            <person name="Pu N."/>
            <person name="Liu C.-X."/>
            <person name="Yuan Q.-P."/>
            <person name="Li Z.-J."/>
        </authorList>
    </citation>
    <scope>NUCLEOTIDE SEQUENCE [LARGE SCALE GENOMIC DNA]</scope>
    <source>
        <strain evidence="9 10">JCM17730</strain>
    </source>
</reference>
<comment type="subunit">
    <text evidence="2">Homodimer.</text>
</comment>
<proteinExistence type="inferred from homology"/>
<evidence type="ECO:0000256" key="1">
    <source>
        <dbReference type="ARBA" id="ARBA00010165"/>
    </source>
</evidence>
<evidence type="ECO:0000259" key="8">
    <source>
        <dbReference type="Pfam" id="PF01636"/>
    </source>
</evidence>
<feature type="domain" description="Aminoglycoside phosphotransferase" evidence="8">
    <location>
        <begin position="31"/>
        <end position="261"/>
    </location>
</feature>
<keyword evidence="10" id="KW-1185">Reference proteome</keyword>
<dbReference type="OrthoDB" id="9777791at2"/>
<dbReference type="GO" id="GO:0046522">
    <property type="term" value="F:S-methyl-5-thioribose kinase activity"/>
    <property type="evidence" value="ECO:0007669"/>
    <property type="project" value="UniProtKB-EC"/>
</dbReference>
<evidence type="ECO:0000313" key="10">
    <source>
        <dbReference type="Proteomes" id="UP000324760"/>
    </source>
</evidence>
<evidence type="ECO:0000256" key="6">
    <source>
        <dbReference type="ARBA" id="ARBA00022777"/>
    </source>
</evidence>
<keyword evidence="4 9" id="KW-0808">Transferase</keyword>
<dbReference type="EC" id="2.7.1.100" evidence="3"/>
<dbReference type="InterPro" id="IPR009212">
    <property type="entry name" value="Methylthioribose_kinase"/>
</dbReference>
<evidence type="ECO:0000256" key="4">
    <source>
        <dbReference type="ARBA" id="ARBA00022679"/>
    </source>
</evidence>
<dbReference type="NCBIfam" id="TIGR01767">
    <property type="entry name" value="MTRK"/>
    <property type="match status" value="1"/>
</dbReference>
<name>A0A5P1RCX2_9GAMM</name>
<dbReference type="AlphaFoldDB" id="A0A5P1RCX2"/>
<dbReference type="GO" id="GO:0005524">
    <property type="term" value="F:ATP binding"/>
    <property type="evidence" value="ECO:0007669"/>
    <property type="project" value="UniProtKB-KW"/>
</dbReference>
<dbReference type="Pfam" id="PF01636">
    <property type="entry name" value="APH"/>
    <property type="match status" value="1"/>
</dbReference>
<keyword evidence="6 9" id="KW-0418">Kinase</keyword>
<dbReference type="PIRSF" id="PIRSF031134">
    <property type="entry name" value="MTRK"/>
    <property type="match status" value="1"/>
</dbReference>
<protein>
    <recommendedName>
        <fullName evidence="3">S-methyl-5-thioribose kinase</fullName>
        <ecNumber evidence="3">2.7.1.100</ecNumber>
    </recommendedName>
</protein>
<comment type="similarity">
    <text evidence="1">Belongs to the methylthioribose kinase family.</text>
</comment>
<dbReference type="Gene3D" id="3.90.1200.10">
    <property type="match status" value="1"/>
</dbReference>
<dbReference type="Proteomes" id="UP000324760">
    <property type="component" value="Chromosome"/>
</dbReference>
<evidence type="ECO:0000256" key="7">
    <source>
        <dbReference type="ARBA" id="ARBA00022840"/>
    </source>
</evidence>
<keyword evidence="5" id="KW-0547">Nucleotide-binding</keyword>
<keyword evidence="7" id="KW-0067">ATP-binding</keyword>
<accession>A0A5P1RCX2</accession>
<dbReference type="KEGG" id="ncu:F0U83_10555"/>
<dbReference type="Gene3D" id="3.30.200.20">
    <property type="entry name" value="Phosphorylase Kinase, domain 1"/>
    <property type="match status" value="1"/>
</dbReference>
<evidence type="ECO:0000256" key="2">
    <source>
        <dbReference type="ARBA" id="ARBA00011738"/>
    </source>
</evidence>
<evidence type="ECO:0000313" key="9">
    <source>
        <dbReference type="EMBL" id="QEQ97116.1"/>
    </source>
</evidence>
<dbReference type="SUPFAM" id="SSF56112">
    <property type="entry name" value="Protein kinase-like (PK-like)"/>
    <property type="match status" value="1"/>
</dbReference>
<dbReference type="InterPro" id="IPR011009">
    <property type="entry name" value="Kinase-like_dom_sf"/>
</dbReference>
<dbReference type="InterPro" id="IPR002575">
    <property type="entry name" value="Aminoglycoside_PTrfase"/>
</dbReference>
<dbReference type="EMBL" id="CP043869">
    <property type="protein sequence ID" value="QEQ97116.1"/>
    <property type="molecule type" value="Genomic_DNA"/>
</dbReference>
<organism evidence="9 10">
    <name type="scientific">Neptunomonas concharum</name>
    <dbReference type="NCBI Taxonomy" id="1031538"/>
    <lineage>
        <taxon>Bacteria</taxon>
        <taxon>Pseudomonadati</taxon>
        <taxon>Pseudomonadota</taxon>
        <taxon>Gammaproteobacteria</taxon>
        <taxon>Oceanospirillales</taxon>
        <taxon>Oceanospirillaceae</taxon>
        <taxon>Neptunomonas</taxon>
    </lineage>
</organism>
<dbReference type="RefSeq" id="WP_138987574.1">
    <property type="nucleotide sequence ID" value="NZ_CP043869.1"/>
</dbReference>
<dbReference type="PANTHER" id="PTHR34273">
    <property type="entry name" value="METHYLTHIORIBOSE KINASE"/>
    <property type="match status" value="1"/>
</dbReference>
<sequence length="398" mass="44584">MTTAKFANDAEVIEFARTNTPYFTSGEAPSVEEIGDGNINFVYRVKDSKDSVIVKQALPYVRIIGEGWPLSLDRIRIEASTLKTEGQWAEAYVPKVYCFDEQQSAVIMEDIGDHDNLRHALIARKPLPALGRHLGEFLAETLFHTSDFYLDTYQKKAAVSSNINPDLCKITEELFFWDPFCDHERNAINPAVRPVAEAIWQDEVLKIEAAKLKYHFMTDAQALLHGDLHSGSVFVTETSTKVIDPEFAFYGPMSFDIGSVIGNLLLNFAGQIGLEGDTEEKRAYQMYLLDTIEALWHTFEANFLENVKSKCQDPVFNAPGFAQAFIGHVWHESLGYAGTEIIRRTIGLAHVADLDSIEDEQIRSVSEGLALSVGVTLIKQRHEIRSPQVLRAVIQAAE</sequence>
<gene>
    <name evidence="9" type="primary">mtnK</name>
    <name evidence="9" type="ORF">F0U83_10555</name>
</gene>
<dbReference type="GO" id="GO:0009086">
    <property type="term" value="P:methionine biosynthetic process"/>
    <property type="evidence" value="ECO:0007669"/>
    <property type="project" value="InterPro"/>
</dbReference>
<evidence type="ECO:0000256" key="5">
    <source>
        <dbReference type="ARBA" id="ARBA00022741"/>
    </source>
</evidence>
<evidence type="ECO:0000256" key="3">
    <source>
        <dbReference type="ARBA" id="ARBA00012128"/>
    </source>
</evidence>
<dbReference type="PANTHER" id="PTHR34273:SF2">
    <property type="entry name" value="METHYLTHIORIBOSE KINASE"/>
    <property type="match status" value="1"/>
</dbReference>